<organism evidence="3 4">
    <name type="scientific">Ectocarpus siliculosus</name>
    <name type="common">Brown alga</name>
    <name type="synonym">Conferva siliculosa</name>
    <dbReference type="NCBI Taxonomy" id="2880"/>
    <lineage>
        <taxon>Eukaryota</taxon>
        <taxon>Sar</taxon>
        <taxon>Stramenopiles</taxon>
        <taxon>Ochrophyta</taxon>
        <taxon>PX clade</taxon>
        <taxon>Phaeophyceae</taxon>
        <taxon>Ectocarpales</taxon>
        <taxon>Ectocarpaceae</taxon>
        <taxon>Ectocarpus</taxon>
    </lineage>
</organism>
<feature type="transmembrane region" description="Helical" evidence="2">
    <location>
        <begin position="190"/>
        <end position="214"/>
    </location>
</feature>
<dbReference type="InParanoid" id="D7G6D4"/>
<dbReference type="EMBL" id="FN648960">
    <property type="protein sequence ID" value="CBJ27529.1"/>
    <property type="molecule type" value="Genomic_DNA"/>
</dbReference>
<reference evidence="3 4" key="1">
    <citation type="journal article" date="2010" name="Nature">
        <title>The Ectocarpus genome and the independent evolution of multicellularity in brown algae.</title>
        <authorList>
            <person name="Cock J.M."/>
            <person name="Sterck L."/>
            <person name="Rouze P."/>
            <person name="Scornet D."/>
            <person name="Allen A.E."/>
            <person name="Amoutzias G."/>
            <person name="Anthouard V."/>
            <person name="Artiguenave F."/>
            <person name="Aury J.M."/>
            <person name="Badger J.H."/>
            <person name="Beszteri B."/>
            <person name="Billiau K."/>
            <person name="Bonnet E."/>
            <person name="Bothwell J.H."/>
            <person name="Bowler C."/>
            <person name="Boyen C."/>
            <person name="Brownlee C."/>
            <person name="Carrano C.J."/>
            <person name="Charrier B."/>
            <person name="Cho G.Y."/>
            <person name="Coelho S.M."/>
            <person name="Collen J."/>
            <person name="Corre E."/>
            <person name="Da Silva C."/>
            <person name="Delage L."/>
            <person name="Delaroque N."/>
            <person name="Dittami S.M."/>
            <person name="Doulbeau S."/>
            <person name="Elias M."/>
            <person name="Farnham G."/>
            <person name="Gachon C.M."/>
            <person name="Gschloessl B."/>
            <person name="Heesch S."/>
            <person name="Jabbari K."/>
            <person name="Jubin C."/>
            <person name="Kawai H."/>
            <person name="Kimura K."/>
            <person name="Kloareg B."/>
            <person name="Kupper F.C."/>
            <person name="Lang D."/>
            <person name="Le Bail A."/>
            <person name="Leblanc C."/>
            <person name="Lerouge P."/>
            <person name="Lohr M."/>
            <person name="Lopez P.J."/>
            <person name="Martens C."/>
            <person name="Maumus F."/>
            <person name="Michel G."/>
            <person name="Miranda-Saavedra D."/>
            <person name="Morales J."/>
            <person name="Moreau H."/>
            <person name="Motomura T."/>
            <person name="Nagasato C."/>
            <person name="Napoli C.A."/>
            <person name="Nelson D.R."/>
            <person name="Nyvall-Collen P."/>
            <person name="Peters A.F."/>
            <person name="Pommier C."/>
            <person name="Potin P."/>
            <person name="Poulain J."/>
            <person name="Quesneville H."/>
            <person name="Read B."/>
            <person name="Rensing S.A."/>
            <person name="Ritter A."/>
            <person name="Rousvoal S."/>
            <person name="Samanta M."/>
            <person name="Samson G."/>
            <person name="Schroeder D.C."/>
            <person name="Segurens B."/>
            <person name="Strittmatter M."/>
            <person name="Tonon T."/>
            <person name="Tregear J.W."/>
            <person name="Valentin K."/>
            <person name="von Dassow P."/>
            <person name="Yamagishi T."/>
            <person name="Van de Peer Y."/>
            <person name="Wincker P."/>
        </authorList>
    </citation>
    <scope>NUCLEOTIDE SEQUENCE [LARGE SCALE GENOMIC DNA]</scope>
    <source>
        <strain evidence="4">Ec32 / CCAP1310/4</strain>
    </source>
</reference>
<dbReference type="OrthoDB" id="10309045at2759"/>
<keyword evidence="2" id="KW-0812">Transmembrane</keyword>
<keyword evidence="2" id="KW-1133">Transmembrane helix</keyword>
<feature type="region of interest" description="Disordered" evidence="1">
    <location>
        <begin position="659"/>
        <end position="709"/>
    </location>
</feature>
<feature type="region of interest" description="Disordered" evidence="1">
    <location>
        <begin position="547"/>
        <end position="571"/>
    </location>
</feature>
<feature type="compositionally biased region" description="Low complexity" evidence="1">
    <location>
        <begin position="555"/>
        <end position="564"/>
    </location>
</feature>
<dbReference type="AlphaFoldDB" id="D7G6D4"/>
<dbReference type="Proteomes" id="UP000002630">
    <property type="component" value="Linkage Group LG04"/>
</dbReference>
<dbReference type="EMBL" id="FN649729">
    <property type="protein sequence ID" value="CBJ27529.1"/>
    <property type="molecule type" value="Genomic_DNA"/>
</dbReference>
<sequence>MPADWVSRSLARLPLSGSDILIDGRDRARGITLMSGSASTAMDAHLQRFGTSNENGNDSDDSSSAGQREDTSSHQSAAAVAGLAETSFWSTVFADTSRPLPNTVLGRWWHEQQPIVTRFVHDYGAVLVRFLTPFTPRAARRAGYCCGCRALLRSLDRIDLELPGGEGGWSSRWRSRRCECGDRRSALTEGISSVCAAVGGAGVAAVIIMVAAAVSWCSWRRSSPSWLLLLGEVAIGSAGVAHYLARDDGHAEAKVLEAHLVALERSLGPFFRGVHACMRMVKCSQTLSFGLRLSIPMPPVARMEGRLPATGSGGLPGRAEAALRDLRSVVMDVLEGGVEQANVLQLKERCGDTDGFLESGGQASDSGGRQSMQSLSDLAGTERRLVVDLRRFLAIVAARVEGVMVEPEMWGLWWDSQLVDVSEALAELARYFEAASGKLETAIGCGGLPFPPSGSTSASGEMTAAAEAISSLRLHYEEIVVRIYSCQSNASSLLRDPSKSAADAWEAVRQGLSEARLSTGPLNCDQNLWQKAEDLVETMANEVDETGAALKSGKSPSSENNNPDPSRHLEAGTGWVSLATPKEEGPRVFEGGSGDHPSKDDASSTPDTGITDVHVGVPSPVRSRCERQEGAASRPTPEEIVGEDSHELLVSELDSVLRARPLPPTCEKRLPLVSQQSIDSEDGSDTPEEQSKEWPLGVATPPTESALPIGSQNLMSELRAQLSGAMNEEFFSSDRLPCPETSDAEEGGVVEGEKIRTD</sequence>
<feature type="region of interest" description="Disordered" evidence="1">
    <location>
        <begin position="49"/>
        <end position="77"/>
    </location>
</feature>
<gene>
    <name evidence="3" type="ORF">Esi_0073_0120</name>
</gene>
<feature type="compositionally biased region" description="Acidic residues" evidence="1">
    <location>
        <begin position="679"/>
        <end position="688"/>
    </location>
</feature>
<feature type="region of interest" description="Disordered" evidence="1">
    <location>
        <begin position="732"/>
        <end position="758"/>
    </location>
</feature>
<evidence type="ECO:0000313" key="4">
    <source>
        <dbReference type="Proteomes" id="UP000002630"/>
    </source>
</evidence>
<evidence type="ECO:0000313" key="3">
    <source>
        <dbReference type="EMBL" id="CBJ27529.1"/>
    </source>
</evidence>
<accession>D7G6D4</accession>
<feature type="region of interest" description="Disordered" evidence="1">
    <location>
        <begin position="583"/>
        <end position="645"/>
    </location>
</feature>
<name>D7G6D4_ECTSI</name>
<evidence type="ECO:0000256" key="2">
    <source>
        <dbReference type="SAM" id="Phobius"/>
    </source>
</evidence>
<proteinExistence type="predicted"/>
<feature type="transmembrane region" description="Helical" evidence="2">
    <location>
        <begin position="226"/>
        <end position="245"/>
    </location>
</feature>
<evidence type="ECO:0000256" key="1">
    <source>
        <dbReference type="SAM" id="MobiDB-lite"/>
    </source>
</evidence>
<keyword evidence="4" id="KW-1185">Reference proteome</keyword>
<protein>
    <submittedName>
        <fullName evidence="3">Uncharacterized protein</fullName>
    </submittedName>
</protein>
<keyword evidence="2" id="KW-0472">Membrane</keyword>